<dbReference type="SUPFAM" id="SSF48403">
    <property type="entry name" value="Ankyrin repeat"/>
    <property type="match status" value="2"/>
</dbReference>
<name>F1L2D4_ASCSU</name>
<feature type="repeat" description="ANK" evidence="3">
    <location>
        <begin position="69"/>
        <end position="95"/>
    </location>
</feature>
<feature type="repeat" description="ANK" evidence="3">
    <location>
        <begin position="254"/>
        <end position="286"/>
    </location>
</feature>
<dbReference type="EMBL" id="JI170058">
    <property type="protein sequence ID" value="ADY44288.1"/>
    <property type="molecule type" value="mRNA"/>
</dbReference>
<feature type="repeat" description="ANK" evidence="3">
    <location>
        <begin position="36"/>
        <end position="68"/>
    </location>
</feature>
<dbReference type="PROSITE" id="PS50088">
    <property type="entry name" value="ANK_REPEAT"/>
    <property type="match status" value="4"/>
</dbReference>
<keyword evidence="2 3" id="KW-0040">ANK repeat</keyword>
<dbReference type="Pfam" id="PF12796">
    <property type="entry name" value="Ank_2"/>
    <property type="match status" value="2"/>
</dbReference>
<dbReference type="PROSITE" id="PS50297">
    <property type="entry name" value="ANK_REP_REGION"/>
    <property type="match status" value="4"/>
</dbReference>
<organism evidence="5">
    <name type="scientific">Ascaris suum</name>
    <name type="common">Pig roundworm</name>
    <name type="synonym">Ascaris lumbricoides</name>
    <dbReference type="NCBI Taxonomy" id="6253"/>
    <lineage>
        <taxon>Eukaryota</taxon>
        <taxon>Metazoa</taxon>
        <taxon>Ecdysozoa</taxon>
        <taxon>Nematoda</taxon>
        <taxon>Chromadorea</taxon>
        <taxon>Rhabditida</taxon>
        <taxon>Spirurina</taxon>
        <taxon>Ascaridomorpha</taxon>
        <taxon>Ascaridoidea</taxon>
        <taxon>Ascarididae</taxon>
        <taxon>Ascaris</taxon>
    </lineage>
</organism>
<dbReference type="AlphaFoldDB" id="F1L2D4"/>
<dbReference type="InterPro" id="IPR050889">
    <property type="entry name" value="Dendritic_Spine_Reg/Scaffold"/>
</dbReference>
<dbReference type="InterPro" id="IPR002110">
    <property type="entry name" value="Ankyrin_rpt"/>
</dbReference>
<evidence type="ECO:0000313" key="5">
    <source>
        <dbReference type="EMBL" id="ADY44288.1"/>
    </source>
</evidence>
<evidence type="ECO:0000256" key="3">
    <source>
        <dbReference type="PROSITE-ProRule" id="PRU00023"/>
    </source>
</evidence>
<dbReference type="PANTHER" id="PTHR24166">
    <property type="entry name" value="ROLLING PEBBLES, ISOFORM B"/>
    <property type="match status" value="1"/>
</dbReference>
<dbReference type="SMART" id="SM00248">
    <property type="entry name" value="ANK"/>
    <property type="match status" value="6"/>
</dbReference>
<proteinExistence type="evidence at transcript level"/>
<reference evidence="5" key="1">
    <citation type="journal article" date="2011" name="Genome Res.">
        <title>Deep small RNA sequencing from the nematode Ascaris reveals conservation, functional diversification, and novel developmental profiles.</title>
        <authorList>
            <person name="Wang J."/>
            <person name="Czech B."/>
            <person name="Crunk A."/>
            <person name="Wallace A."/>
            <person name="Mitreva M."/>
            <person name="Hannon G.J."/>
            <person name="Davis R.E."/>
        </authorList>
    </citation>
    <scope>NUCLEOTIDE SEQUENCE</scope>
</reference>
<dbReference type="InterPro" id="IPR036770">
    <property type="entry name" value="Ankyrin_rpt-contain_sf"/>
</dbReference>
<keyword evidence="1" id="KW-0677">Repeat</keyword>
<dbReference type="PANTHER" id="PTHR24166:SF48">
    <property type="entry name" value="PROTEIN VAPYRIN"/>
    <property type="match status" value="1"/>
</dbReference>
<dbReference type="Gene3D" id="1.25.40.20">
    <property type="entry name" value="Ankyrin repeat-containing domain"/>
    <property type="match status" value="2"/>
</dbReference>
<evidence type="ECO:0000256" key="1">
    <source>
        <dbReference type="ARBA" id="ARBA00022737"/>
    </source>
</evidence>
<evidence type="ECO:0000256" key="4">
    <source>
        <dbReference type="SAM" id="MobiDB-lite"/>
    </source>
</evidence>
<sequence>MNLWHEAFLEAAMVADEETVAMLLDAGIHPDIFDDEHVTALQFAAAQGNITMMQLLLSRGANVERCNEVGMTALMHACRNGHIEAVEFLLMHNADRFRTTFYGVTALTLAIAGGYLDVVALLQNERCPTQGDAPTPLCAAVAKRHHHIIIFLELLSDEVPFIDDPCLFGLDAVRVAQILDDKQISELLSDLGVSSKVLTPNNRFIPAKAFECCLSYIKCNSALLPDIRYLIRDEKVHQLDRMLRRKRKFAPLPDGTTPLMFAAVVGNVDMARILLKNGIDINASLENFTALMIAVVCGNDAMVNYLLDMGANDSTNQPLSLAELAAHSEGIHDSTIEKIEKHDVVLRPKRKSLFSKLRKVLNFRRKKIQAVQHCPDEISFYGQLAFRERVNSSMGKSTCLVPSRVFEALICPDSVEHSEGYEANVSYEQNPQTKHERILDSYSDEDIDRLFRRRNCHFPIPHRTLHRLAPNAGESCTSVIDSDPPARPRCSHSRESSSSNEKFELTRLYMDGSHLSRNISELRANFFSFDAYGNNTIRSTSRIIGAI</sequence>
<accession>F1L2D4</accession>
<feature type="region of interest" description="Disordered" evidence="4">
    <location>
        <begin position="476"/>
        <end position="498"/>
    </location>
</feature>
<feature type="repeat" description="ANK" evidence="3">
    <location>
        <begin position="286"/>
        <end position="318"/>
    </location>
</feature>
<protein>
    <submittedName>
        <fullName evidence="5">Ankyrin repeat and SAM domain-containing protein 6</fullName>
    </submittedName>
</protein>
<evidence type="ECO:0000256" key="2">
    <source>
        <dbReference type="ARBA" id="ARBA00023043"/>
    </source>
</evidence>